<protein>
    <recommendedName>
        <fullName evidence="4">UDP-3-O-acyl-N-acetylglucosamine deacetylase</fullName>
        <ecNumber evidence="4">3.5.1.108</ecNumber>
    </recommendedName>
</protein>
<dbReference type="InterPro" id="IPR011334">
    <property type="entry name" value="UDP-acyl_GlcNac_deAcase_C"/>
</dbReference>
<proteinExistence type="inferred from homology"/>
<evidence type="ECO:0000256" key="9">
    <source>
        <dbReference type="ARBA" id="ARBA00022833"/>
    </source>
</evidence>
<dbReference type="GO" id="GO:0046872">
    <property type="term" value="F:metal ion binding"/>
    <property type="evidence" value="ECO:0007669"/>
    <property type="project" value="UniProtKB-KW"/>
</dbReference>
<keyword evidence="9" id="KW-0862">Zinc</keyword>
<dbReference type="Gene3D" id="3.30.1700.10">
    <property type="entry name" value="lpxc deacetylase, domain 2"/>
    <property type="match status" value="1"/>
</dbReference>
<evidence type="ECO:0000256" key="7">
    <source>
        <dbReference type="ARBA" id="ARBA00022723"/>
    </source>
</evidence>
<accession>A0A835XJJ5</accession>
<evidence type="ECO:0000313" key="14">
    <source>
        <dbReference type="EMBL" id="KAG2485268.1"/>
    </source>
</evidence>
<dbReference type="EMBL" id="JAEHOE010000132">
    <property type="protein sequence ID" value="KAG2485268.1"/>
    <property type="molecule type" value="Genomic_DNA"/>
</dbReference>
<feature type="region of interest" description="Disordered" evidence="13">
    <location>
        <begin position="498"/>
        <end position="579"/>
    </location>
</feature>
<evidence type="ECO:0000256" key="11">
    <source>
        <dbReference type="ARBA" id="ARBA00024535"/>
    </source>
</evidence>
<evidence type="ECO:0000256" key="10">
    <source>
        <dbReference type="ARBA" id="ARBA00023098"/>
    </source>
</evidence>
<evidence type="ECO:0000256" key="5">
    <source>
        <dbReference type="ARBA" id="ARBA00022516"/>
    </source>
</evidence>
<evidence type="ECO:0000256" key="12">
    <source>
        <dbReference type="ARBA" id="ARBA00024987"/>
    </source>
</evidence>
<feature type="compositionally biased region" description="Acidic residues" evidence="13">
    <location>
        <begin position="291"/>
        <end position="302"/>
    </location>
</feature>
<dbReference type="GO" id="GO:0103117">
    <property type="term" value="F:UDP-3-O-acyl-N-acetylglucosamine deacetylase activity"/>
    <property type="evidence" value="ECO:0007669"/>
    <property type="project" value="UniProtKB-EC"/>
</dbReference>
<name>A0A835XJJ5_9CHLO</name>
<comment type="caution">
    <text evidence="14">The sequence shown here is derived from an EMBL/GenBank/DDBJ whole genome shotgun (WGS) entry which is preliminary data.</text>
</comment>
<keyword evidence="8" id="KW-0378">Hydrolase</keyword>
<comment type="similarity">
    <text evidence="3">Belongs to the LpxC family.</text>
</comment>
<evidence type="ECO:0000256" key="3">
    <source>
        <dbReference type="ARBA" id="ARBA00006170"/>
    </source>
</evidence>
<dbReference type="AlphaFoldDB" id="A0A835XJJ5"/>
<dbReference type="PANTHER" id="PTHR33694:SF1">
    <property type="entry name" value="UDP-3-O-ACYL-N-ACETYLGLUCOSAMINE DEACETYLASE 1, MITOCHONDRIAL-RELATED"/>
    <property type="match status" value="1"/>
</dbReference>
<evidence type="ECO:0000256" key="8">
    <source>
        <dbReference type="ARBA" id="ARBA00022801"/>
    </source>
</evidence>
<dbReference type="Pfam" id="PF03331">
    <property type="entry name" value="LpxC"/>
    <property type="match status" value="3"/>
</dbReference>
<evidence type="ECO:0000256" key="13">
    <source>
        <dbReference type="SAM" id="MobiDB-lite"/>
    </source>
</evidence>
<dbReference type="GO" id="GO:0016020">
    <property type="term" value="C:membrane"/>
    <property type="evidence" value="ECO:0007669"/>
    <property type="project" value="GOC"/>
</dbReference>
<evidence type="ECO:0000256" key="2">
    <source>
        <dbReference type="ARBA" id="ARBA00005002"/>
    </source>
</evidence>
<comment type="catalytic activity">
    <reaction evidence="11">
        <text>a UDP-3-O-[(3R)-3-hydroxyacyl]-N-acetyl-alpha-D-glucosamine + H2O = a UDP-3-O-[(3R)-3-hydroxyacyl]-alpha-D-glucosamine + acetate</text>
        <dbReference type="Rhea" id="RHEA:67816"/>
        <dbReference type="ChEBI" id="CHEBI:15377"/>
        <dbReference type="ChEBI" id="CHEBI:30089"/>
        <dbReference type="ChEBI" id="CHEBI:137740"/>
        <dbReference type="ChEBI" id="CHEBI:173225"/>
        <dbReference type="EC" id="3.5.1.108"/>
    </reaction>
</comment>
<reference evidence="14" key="1">
    <citation type="journal article" date="2020" name="bioRxiv">
        <title>Comparative genomics of Chlamydomonas.</title>
        <authorList>
            <person name="Craig R.J."/>
            <person name="Hasan A.R."/>
            <person name="Ness R.W."/>
            <person name="Keightley P.D."/>
        </authorList>
    </citation>
    <scope>NUCLEOTIDE SEQUENCE</scope>
    <source>
        <strain evidence="14">CCAP 11/70</strain>
    </source>
</reference>
<feature type="region of interest" description="Disordered" evidence="13">
    <location>
        <begin position="155"/>
        <end position="174"/>
    </location>
</feature>
<dbReference type="GO" id="GO:2001289">
    <property type="term" value="P:lipid X metabolic process"/>
    <property type="evidence" value="ECO:0007669"/>
    <property type="project" value="UniProtKB-ARBA"/>
</dbReference>
<keyword evidence="6" id="KW-0441">Lipid A biosynthesis</keyword>
<evidence type="ECO:0000256" key="4">
    <source>
        <dbReference type="ARBA" id="ARBA00012745"/>
    </source>
</evidence>
<keyword evidence="10" id="KW-0443">Lipid metabolism</keyword>
<evidence type="ECO:0000313" key="15">
    <source>
        <dbReference type="Proteomes" id="UP000612055"/>
    </source>
</evidence>
<dbReference type="GO" id="GO:0009245">
    <property type="term" value="P:lipid A biosynthetic process"/>
    <property type="evidence" value="ECO:0007669"/>
    <property type="project" value="UniProtKB-KW"/>
</dbReference>
<dbReference type="PANTHER" id="PTHR33694">
    <property type="entry name" value="UDP-3-O-ACYL-N-ACETYLGLUCOSAMINE DEACETYLASE 1, MITOCHONDRIAL-RELATED"/>
    <property type="match status" value="1"/>
</dbReference>
<keyword evidence="15" id="KW-1185">Reference proteome</keyword>
<dbReference type="InterPro" id="IPR020568">
    <property type="entry name" value="Ribosomal_Su5_D2-typ_SF"/>
</dbReference>
<comment type="cofactor">
    <cofactor evidence="1">
        <name>Zn(2+)</name>
        <dbReference type="ChEBI" id="CHEBI:29105"/>
    </cofactor>
</comment>
<keyword evidence="7" id="KW-0479">Metal-binding</keyword>
<dbReference type="Proteomes" id="UP000612055">
    <property type="component" value="Unassembled WGS sequence"/>
</dbReference>
<gene>
    <name evidence="14" type="ORF">HYH03_015943</name>
</gene>
<feature type="region of interest" description="Disordered" evidence="13">
    <location>
        <begin position="280"/>
        <end position="302"/>
    </location>
</feature>
<dbReference type="EC" id="3.5.1.108" evidence="4"/>
<evidence type="ECO:0000256" key="1">
    <source>
        <dbReference type="ARBA" id="ARBA00001947"/>
    </source>
</evidence>
<evidence type="ECO:0000256" key="6">
    <source>
        <dbReference type="ARBA" id="ARBA00022556"/>
    </source>
</evidence>
<dbReference type="InterPro" id="IPR004463">
    <property type="entry name" value="UDP-acyl_GlcNac_deAcase"/>
</dbReference>
<dbReference type="Gene3D" id="3.30.230.20">
    <property type="entry name" value="lpxc deacetylase, domain 1"/>
    <property type="match status" value="2"/>
</dbReference>
<keyword evidence="5" id="KW-0444">Lipid biosynthesis</keyword>
<dbReference type="OrthoDB" id="10265200at2759"/>
<feature type="compositionally biased region" description="Acidic residues" evidence="13">
    <location>
        <begin position="532"/>
        <end position="565"/>
    </location>
</feature>
<organism evidence="14 15">
    <name type="scientific">Edaphochlamys debaryana</name>
    <dbReference type="NCBI Taxonomy" id="47281"/>
    <lineage>
        <taxon>Eukaryota</taxon>
        <taxon>Viridiplantae</taxon>
        <taxon>Chlorophyta</taxon>
        <taxon>core chlorophytes</taxon>
        <taxon>Chlorophyceae</taxon>
        <taxon>CS clade</taxon>
        <taxon>Chlamydomonadales</taxon>
        <taxon>Chlamydomonadales incertae sedis</taxon>
        <taxon>Edaphochlamys</taxon>
    </lineage>
</organism>
<dbReference type="InterPro" id="IPR015870">
    <property type="entry name" value="UDP-acyl_N-AcGlcN_deAcase_N"/>
</dbReference>
<dbReference type="SUPFAM" id="SSF54211">
    <property type="entry name" value="Ribosomal protein S5 domain 2-like"/>
    <property type="match status" value="3"/>
</dbReference>
<sequence>MEVKRTRLAIDKSPEVIEGADVPLLPMPTEYQQTLWASFTVSGIGLHTGETACVRVRPAFAGEGRYFVRVPQGTNAARAALEMGLGLEDEDEAGAEAGEGEDEAGMTDAEYRQMTLDAYSDYLTAMDQQGFNASFMDYLETEGYADLIQKLRDEGPPRYVFSDPEAPQPRGEDEDMVPAHASALVEPNPVNMSLGSETMTVMTVEALLSALEACGVDNARIEVEGGDEVPTIDGSAEGWVERICASGLCPAPARADLPVWGADRPTGQTDGPWARLQAEKAQARAAAGGAEGEDEGEGEEAELPGVRKLVLRPKEVVSVHRGASFITLYPEDTFRLTAGLDRHVEAPVIGKQWKSWAMWEDMHYKHALAEARSFVSSPEQAMGLRDAGWLQGGTEGCVLIAYGERWYDDELVRFDDEPVRYQIQSLIGALSLLARDGHSGLPLGHIVSYDADAELAAAFVAKLAETAREEDWVPIVDVTGPSEEIDYQELMAEVLGEGGAGEGEAGEDEGAGIGAGEGEFEEGEQGAAGGLEAEDEEGDGEFEEFEEGEEEEAEDDSIIDVEAEDLDPRGKGRGGKARR</sequence>
<comment type="function">
    <text evidence="12">Involved in the biosynthesis of lipid A, a phosphorylated glycolipid that in bacteria anchors the lipopolysaccharide to the outer membrane of the cell. Lipid A-like molecules in plants may serve as structural components of the outer membranes of mitochondria and/or chloroplasts, or may be involved in signal transduction or plant defense responses.</text>
</comment>
<dbReference type="UniPathway" id="UPA00359">
    <property type="reaction ID" value="UER00478"/>
</dbReference>
<comment type="pathway">
    <text evidence="2">Glycolipid biosynthesis; lipid IV(A) biosynthesis; lipid IV(A) from (3R)-3-hydroxytetradecanoyl-[acyl-carrier-protein] and UDP-N-acetyl-alpha-D-glucosamine: step 2/6.</text>
</comment>